<dbReference type="Proteomes" id="UP000014113">
    <property type="component" value="Unassembled WGS sequence"/>
</dbReference>
<dbReference type="PATRIC" id="fig|1121865.3.peg.75"/>
<feature type="domain" description="DNA/pantothenate metabolism flavoprotein C-terminal" evidence="1">
    <location>
        <begin position="137"/>
        <end position="243"/>
    </location>
</feature>
<accession>S1N5D1</accession>
<evidence type="ECO:0000259" key="1">
    <source>
        <dbReference type="Pfam" id="PF04127"/>
    </source>
</evidence>
<keyword evidence="2" id="KW-0436">Ligase</keyword>
<sequence>MNILITAGGTSEAIDQVRAITNHATGALGLALIEQFQQSAVTIDYVTTATALKPKKQENLNIHLVSDTQSVEQCLQKLLTTKKYTAVIHTMAISDFAFQAALPIEALLSKLNLRLATNQQNFSMEELLELLADEQVDANKKIASNTEQLILTLNKTPKIIQKIKDWQPTTCLFGFKLLANVSKEELLSVAKESLKKNRADYVIANDLANINGQKHLAYLLNHKGEILQQADSKAKIAEMIYHQWQKEVAKHE</sequence>
<reference evidence="2 3" key="1">
    <citation type="submission" date="2013-03" db="EMBL/GenBank/DDBJ databases">
        <title>The Genome Sequence of Enterococcus columbae ATCC_51263 (PacBio/Illumina hybrid assembly).</title>
        <authorList>
            <consortium name="The Broad Institute Genomics Platform"/>
            <consortium name="The Broad Institute Genome Sequencing Center for Infectious Disease"/>
            <person name="Earl A."/>
            <person name="Russ C."/>
            <person name="Gilmore M."/>
            <person name="Surin D."/>
            <person name="Walker B."/>
            <person name="Young S."/>
            <person name="Zeng Q."/>
            <person name="Gargeya S."/>
            <person name="Fitzgerald M."/>
            <person name="Haas B."/>
            <person name="Abouelleil A."/>
            <person name="Allen A.W."/>
            <person name="Alvarado L."/>
            <person name="Arachchi H.M."/>
            <person name="Berlin A.M."/>
            <person name="Chapman S.B."/>
            <person name="Gainer-Dewar J."/>
            <person name="Goldberg J."/>
            <person name="Griggs A."/>
            <person name="Gujja S."/>
            <person name="Hansen M."/>
            <person name="Howarth C."/>
            <person name="Imamovic A."/>
            <person name="Ireland A."/>
            <person name="Larimer J."/>
            <person name="McCowan C."/>
            <person name="Murphy C."/>
            <person name="Pearson M."/>
            <person name="Poon T.W."/>
            <person name="Priest M."/>
            <person name="Roberts A."/>
            <person name="Saif S."/>
            <person name="Shea T."/>
            <person name="Sisk P."/>
            <person name="Sykes S."/>
            <person name="Wortman J."/>
            <person name="Nusbaum C."/>
            <person name="Birren B."/>
        </authorList>
    </citation>
    <scope>NUCLEOTIDE SEQUENCE [LARGE SCALE GENOMIC DNA]</scope>
    <source>
        <strain evidence="2 3">ATCC 51263</strain>
    </source>
</reference>
<feature type="domain" description="DNA/pantothenate metabolism flavoprotein C-terminal" evidence="1">
    <location>
        <begin position="2"/>
        <end position="100"/>
    </location>
</feature>
<dbReference type="InterPro" id="IPR011848">
    <property type="entry name" value="CoaB_strep"/>
</dbReference>
<dbReference type="Gene3D" id="3.40.50.10300">
    <property type="entry name" value="CoaB-like"/>
    <property type="match status" value="1"/>
</dbReference>
<dbReference type="InterPro" id="IPR035929">
    <property type="entry name" value="CoaB-like_sf"/>
</dbReference>
<protein>
    <submittedName>
        <fullName evidence="2">Phosphopantothenate-cysteine ligase</fullName>
    </submittedName>
</protein>
<gene>
    <name evidence="2" type="ORF">I568_00674</name>
</gene>
<keyword evidence="3" id="KW-1185">Reference proteome</keyword>
<dbReference type="STRING" id="1121865.OMW_00080"/>
<evidence type="ECO:0000313" key="3">
    <source>
        <dbReference type="Proteomes" id="UP000014113"/>
    </source>
</evidence>
<comment type="caution">
    <text evidence="2">The sequence shown here is derived from an EMBL/GenBank/DDBJ whole genome shotgun (WGS) entry which is preliminary data.</text>
</comment>
<dbReference type="InterPro" id="IPR007085">
    <property type="entry name" value="DNA/pantothenate-metab_flavo_C"/>
</dbReference>
<evidence type="ECO:0000313" key="2">
    <source>
        <dbReference type="EMBL" id="EOW84187.1"/>
    </source>
</evidence>
<dbReference type="SUPFAM" id="SSF102645">
    <property type="entry name" value="CoaB-like"/>
    <property type="match status" value="1"/>
</dbReference>
<dbReference type="NCBIfam" id="TIGR02114">
    <property type="entry name" value="coaB_strep"/>
    <property type="match status" value="1"/>
</dbReference>
<dbReference type="AlphaFoldDB" id="S1N5D1"/>
<proteinExistence type="predicted"/>
<name>S1N5D1_9ENTE</name>
<organism evidence="2 3">
    <name type="scientific">Enterococcus columbae DSM 7374 = ATCC 51263</name>
    <dbReference type="NCBI Taxonomy" id="1121865"/>
    <lineage>
        <taxon>Bacteria</taxon>
        <taxon>Bacillati</taxon>
        <taxon>Bacillota</taxon>
        <taxon>Bacilli</taxon>
        <taxon>Lactobacillales</taxon>
        <taxon>Enterococcaceae</taxon>
        <taxon>Enterococcus</taxon>
    </lineage>
</organism>
<dbReference type="EMBL" id="ASWJ01000004">
    <property type="protein sequence ID" value="EOW84187.1"/>
    <property type="molecule type" value="Genomic_DNA"/>
</dbReference>
<dbReference type="Pfam" id="PF04127">
    <property type="entry name" value="DFP"/>
    <property type="match status" value="2"/>
</dbReference>
<dbReference type="GO" id="GO:0015937">
    <property type="term" value="P:coenzyme A biosynthetic process"/>
    <property type="evidence" value="ECO:0007669"/>
    <property type="project" value="UniProtKB-ARBA"/>
</dbReference>
<dbReference type="GO" id="GO:0016874">
    <property type="term" value="F:ligase activity"/>
    <property type="evidence" value="ECO:0007669"/>
    <property type="project" value="UniProtKB-KW"/>
</dbReference>
<dbReference type="OrthoDB" id="9802554at2"/>
<dbReference type="eggNOG" id="COG0452">
    <property type="taxonomic scope" value="Bacteria"/>
</dbReference>
<dbReference type="RefSeq" id="WP_016182251.1">
    <property type="nucleotide sequence ID" value="NZ_JXKI01000007.1"/>
</dbReference>